<evidence type="ECO:0000256" key="16">
    <source>
        <dbReference type="ARBA" id="ARBA00023209"/>
    </source>
</evidence>
<evidence type="ECO:0000256" key="13">
    <source>
        <dbReference type="ARBA" id="ARBA00022989"/>
    </source>
</evidence>
<dbReference type="OrthoDB" id="9799199at2"/>
<evidence type="ECO:0000256" key="14">
    <source>
        <dbReference type="ARBA" id="ARBA00023098"/>
    </source>
</evidence>
<dbReference type="EC" id="2.7.7.41" evidence="6 18"/>
<comment type="pathway">
    <text evidence="4">Lipid metabolism.</text>
</comment>
<dbReference type="PANTHER" id="PTHR46382">
    <property type="entry name" value="PHOSPHATIDATE CYTIDYLYLTRANSFERASE"/>
    <property type="match status" value="1"/>
</dbReference>
<dbReference type="InterPro" id="IPR000374">
    <property type="entry name" value="PC_trans"/>
</dbReference>
<dbReference type="AlphaFoldDB" id="A0A2U1SNK5"/>
<evidence type="ECO:0000256" key="12">
    <source>
        <dbReference type="ARBA" id="ARBA00022695"/>
    </source>
</evidence>
<evidence type="ECO:0000256" key="8">
    <source>
        <dbReference type="ARBA" id="ARBA00022475"/>
    </source>
</evidence>
<evidence type="ECO:0000256" key="1">
    <source>
        <dbReference type="ARBA" id="ARBA00001698"/>
    </source>
</evidence>
<evidence type="ECO:0000256" key="7">
    <source>
        <dbReference type="ARBA" id="ARBA00019373"/>
    </source>
</evidence>
<evidence type="ECO:0000256" key="10">
    <source>
        <dbReference type="ARBA" id="ARBA00022679"/>
    </source>
</evidence>
<comment type="subcellular location">
    <subcellularLocation>
        <location evidence="2">Cell membrane</location>
        <topology evidence="2">Multi-pass membrane protein</topology>
    </subcellularLocation>
</comment>
<evidence type="ECO:0000313" key="21">
    <source>
        <dbReference type="Proteomes" id="UP000245137"/>
    </source>
</evidence>
<keyword evidence="8" id="KW-1003">Cell membrane</keyword>
<comment type="caution">
    <text evidence="20">The sequence shown here is derived from an EMBL/GenBank/DDBJ whole genome shotgun (WGS) entry which is preliminary data.</text>
</comment>
<keyword evidence="21" id="KW-1185">Reference proteome</keyword>
<keyword evidence="15 19" id="KW-0472">Membrane</keyword>
<dbReference type="GO" id="GO:0005886">
    <property type="term" value="C:plasma membrane"/>
    <property type="evidence" value="ECO:0007669"/>
    <property type="project" value="UniProtKB-SubCell"/>
</dbReference>
<evidence type="ECO:0000256" key="11">
    <source>
        <dbReference type="ARBA" id="ARBA00022692"/>
    </source>
</evidence>
<dbReference type="GO" id="GO:0004605">
    <property type="term" value="F:phosphatidate cytidylyltransferase activity"/>
    <property type="evidence" value="ECO:0007669"/>
    <property type="project" value="UniProtKB-EC"/>
</dbReference>
<feature type="transmembrane region" description="Helical" evidence="19">
    <location>
        <begin position="184"/>
        <end position="204"/>
    </location>
</feature>
<evidence type="ECO:0000256" key="3">
    <source>
        <dbReference type="ARBA" id="ARBA00005119"/>
    </source>
</evidence>
<feature type="transmembrane region" description="Helical" evidence="19">
    <location>
        <begin position="29"/>
        <end position="59"/>
    </location>
</feature>
<protein>
    <recommendedName>
        <fullName evidence="7 18">Phosphatidate cytidylyltransferase</fullName>
        <ecNumber evidence="6 18">2.7.7.41</ecNumber>
    </recommendedName>
</protein>
<keyword evidence="16" id="KW-0594">Phospholipid biosynthesis</keyword>
<evidence type="ECO:0000256" key="15">
    <source>
        <dbReference type="ARBA" id="ARBA00023136"/>
    </source>
</evidence>
<dbReference type="Proteomes" id="UP000245137">
    <property type="component" value="Unassembled WGS sequence"/>
</dbReference>
<feature type="transmembrane region" description="Helical" evidence="19">
    <location>
        <begin position="210"/>
        <end position="229"/>
    </location>
</feature>
<name>A0A2U1SNK5_METSR</name>
<dbReference type="Pfam" id="PF01148">
    <property type="entry name" value="CTP_transf_1"/>
    <property type="match status" value="1"/>
</dbReference>
<accession>A0A2U1SNK5</accession>
<evidence type="ECO:0000256" key="5">
    <source>
        <dbReference type="ARBA" id="ARBA00010185"/>
    </source>
</evidence>
<proteinExistence type="inferred from homology"/>
<keyword evidence="14" id="KW-0443">Lipid metabolism</keyword>
<keyword evidence="17" id="KW-1208">Phospholipid metabolism</keyword>
<feature type="transmembrane region" description="Helical" evidence="19">
    <location>
        <begin position="143"/>
        <end position="164"/>
    </location>
</feature>
<evidence type="ECO:0000256" key="6">
    <source>
        <dbReference type="ARBA" id="ARBA00012487"/>
    </source>
</evidence>
<dbReference type="RefSeq" id="WP_108917974.1">
    <property type="nucleotide sequence ID" value="NZ_BGJY01000014.1"/>
</dbReference>
<reference evidence="20 21" key="1">
    <citation type="journal article" date="2018" name="Appl. Microbiol. Biotechnol.">
        <title>Co-cultivation of the strictly anaerobic methanogen Methanosarcina barkeri with aerobic methanotrophs in an oxygen-limited membrane bioreactor.</title>
        <authorList>
            <person name="In 't Zandt M.H."/>
            <person name="van den Bosch T.J.M."/>
            <person name="Rijkers R."/>
            <person name="van Kessel M.A.H.J."/>
            <person name="Jetten M.S.M."/>
            <person name="Welte C.U."/>
        </authorList>
    </citation>
    <scope>NUCLEOTIDE SEQUENCE [LARGE SCALE GENOMIC DNA]</scope>
    <source>
        <strain evidence="20 21">DSM 17706</strain>
    </source>
</reference>
<keyword evidence="9" id="KW-0444">Lipid biosynthesis</keyword>
<evidence type="ECO:0000313" key="20">
    <source>
        <dbReference type="EMBL" id="PWB93190.1"/>
    </source>
</evidence>
<keyword evidence="12 18" id="KW-0548">Nucleotidyltransferase</keyword>
<feature type="transmembrane region" description="Helical" evidence="19">
    <location>
        <begin position="96"/>
        <end position="113"/>
    </location>
</feature>
<comment type="catalytic activity">
    <reaction evidence="1 18">
        <text>a 1,2-diacyl-sn-glycero-3-phosphate + CTP + H(+) = a CDP-1,2-diacyl-sn-glycerol + diphosphate</text>
        <dbReference type="Rhea" id="RHEA:16229"/>
        <dbReference type="ChEBI" id="CHEBI:15378"/>
        <dbReference type="ChEBI" id="CHEBI:33019"/>
        <dbReference type="ChEBI" id="CHEBI:37563"/>
        <dbReference type="ChEBI" id="CHEBI:58332"/>
        <dbReference type="ChEBI" id="CHEBI:58608"/>
        <dbReference type="EC" id="2.7.7.41"/>
    </reaction>
</comment>
<keyword evidence="10 18" id="KW-0808">Transferase</keyword>
<keyword evidence="11 18" id="KW-0812">Transmembrane</keyword>
<keyword evidence="13 19" id="KW-1133">Transmembrane helix</keyword>
<evidence type="ECO:0000256" key="9">
    <source>
        <dbReference type="ARBA" id="ARBA00022516"/>
    </source>
</evidence>
<evidence type="ECO:0000256" key="2">
    <source>
        <dbReference type="ARBA" id="ARBA00004651"/>
    </source>
</evidence>
<dbReference type="UniPathway" id="UPA00557">
    <property type="reaction ID" value="UER00614"/>
</dbReference>
<evidence type="ECO:0000256" key="19">
    <source>
        <dbReference type="SAM" id="Phobius"/>
    </source>
</evidence>
<gene>
    <name evidence="20" type="ORF">C5689_14460</name>
</gene>
<dbReference type="PANTHER" id="PTHR46382:SF1">
    <property type="entry name" value="PHOSPHATIDATE CYTIDYLYLTRANSFERASE"/>
    <property type="match status" value="1"/>
</dbReference>
<organism evidence="20 21">
    <name type="scientific">Methylosinus sporium</name>
    <dbReference type="NCBI Taxonomy" id="428"/>
    <lineage>
        <taxon>Bacteria</taxon>
        <taxon>Pseudomonadati</taxon>
        <taxon>Pseudomonadota</taxon>
        <taxon>Alphaproteobacteria</taxon>
        <taxon>Hyphomicrobiales</taxon>
        <taxon>Methylocystaceae</taxon>
        <taxon>Methylosinus</taxon>
    </lineage>
</organism>
<comment type="pathway">
    <text evidence="3 18">Phospholipid metabolism; CDP-diacylglycerol biosynthesis; CDP-diacylglycerol from sn-glycerol 3-phosphate: step 3/3.</text>
</comment>
<dbReference type="EMBL" id="PUIV01000026">
    <property type="protein sequence ID" value="PWB93190.1"/>
    <property type="molecule type" value="Genomic_DNA"/>
</dbReference>
<sequence>MREPSRSPRAGAGDRGARFADLGPRIGSAAALIATALVALYVGGDAFALFWLLAGFAVSWEWQSIVGGEMALARFALGGASLAAATAFAAHGGGPAALASLAAFSAILAILAGPGRRLWAPAGLLYAGSLIVSTNVLRHSPDYGAISIAWLFAVVWGTDVMAYFGGRLIGGPKLWPRVSPGKTWSGTLVGVASGALLGLCVVYLSRWSAAATLPLFFVGLVAAALAQAGDLFESWIKRRFGVKDSSRLIPGHGGVMDRVDGFIFASAFAAMLGGLRGQESLAAGIFIW</sequence>
<feature type="transmembrane region" description="Helical" evidence="19">
    <location>
        <begin position="118"/>
        <end position="137"/>
    </location>
</feature>
<evidence type="ECO:0000256" key="17">
    <source>
        <dbReference type="ARBA" id="ARBA00023264"/>
    </source>
</evidence>
<feature type="transmembrane region" description="Helical" evidence="19">
    <location>
        <begin position="71"/>
        <end position="90"/>
    </location>
</feature>
<evidence type="ECO:0000256" key="4">
    <source>
        <dbReference type="ARBA" id="ARBA00005189"/>
    </source>
</evidence>
<evidence type="ECO:0000256" key="18">
    <source>
        <dbReference type="RuleBase" id="RU003938"/>
    </source>
</evidence>
<dbReference type="GO" id="GO:0016024">
    <property type="term" value="P:CDP-diacylglycerol biosynthetic process"/>
    <property type="evidence" value="ECO:0007669"/>
    <property type="project" value="UniProtKB-UniPathway"/>
</dbReference>
<dbReference type="PROSITE" id="PS01315">
    <property type="entry name" value="CDS"/>
    <property type="match status" value="1"/>
</dbReference>
<comment type="similarity">
    <text evidence="5 18">Belongs to the CDS family.</text>
</comment>